<sequence>MLFRVVPAEEAQYAAEQGSFWDGLRSKADQAQGYLSSAVQPRQRDVQDDAPQTIRYAAPLPSPSAGTMAGLQSSTGTLAIIAAAAGILLVVFRGKLTAWLSRGGQRQQGRWIRDRSLGGKEVFIPAEELPSRKRTNLWDDDEPSSAAPAAAPVSPAALAAARAESEQQSLPAWWNPAPRIPASSSFHQSAESKARAILRGLEEAKLSGTDYSVPALAELRETCTEASVTVKPRTASGGEALYKAAMEEAARTACEGGQNPYVWGVPATRFVASMAAALGIADHRAVTMANGITAAKSQSILVEVLAAMRDAQRRGEVLHLLLSLKGLTATFPLPPASAQAEMVASRLSSRASLNERQAVLQEFFSIDSSTADRVAELLGFNPELVLPTLQQANMGGSDLAA</sequence>
<evidence type="ECO:0000256" key="1">
    <source>
        <dbReference type="SAM" id="MobiDB-lite"/>
    </source>
</evidence>
<dbReference type="PANTHER" id="PTHR35830:SF1">
    <property type="entry name" value="OS05G0299200 PROTEIN"/>
    <property type="match status" value="1"/>
</dbReference>
<evidence type="ECO:0000313" key="3">
    <source>
        <dbReference type="Proteomes" id="UP001465755"/>
    </source>
</evidence>
<protein>
    <submittedName>
        <fullName evidence="2">Uncharacterized protein</fullName>
    </submittedName>
</protein>
<dbReference type="PANTHER" id="PTHR35830">
    <property type="entry name" value="OS05G0299200 PROTEIN"/>
    <property type="match status" value="1"/>
</dbReference>
<name>A0AAW1PJ13_9CHLO</name>
<organism evidence="2 3">
    <name type="scientific">Symbiochloris irregularis</name>
    <dbReference type="NCBI Taxonomy" id="706552"/>
    <lineage>
        <taxon>Eukaryota</taxon>
        <taxon>Viridiplantae</taxon>
        <taxon>Chlorophyta</taxon>
        <taxon>core chlorophytes</taxon>
        <taxon>Trebouxiophyceae</taxon>
        <taxon>Trebouxiales</taxon>
        <taxon>Trebouxiaceae</taxon>
        <taxon>Symbiochloris</taxon>
    </lineage>
</organism>
<dbReference type="AlphaFoldDB" id="A0AAW1PJ13"/>
<accession>A0AAW1PJ13</accession>
<feature type="compositionally biased region" description="Low complexity" evidence="1">
    <location>
        <begin position="144"/>
        <end position="161"/>
    </location>
</feature>
<proteinExistence type="predicted"/>
<comment type="caution">
    <text evidence="2">The sequence shown here is derived from an EMBL/GenBank/DDBJ whole genome shotgun (WGS) entry which is preliminary data.</text>
</comment>
<evidence type="ECO:0000313" key="2">
    <source>
        <dbReference type="EMBL" id="KAK9813536.1"/>
    </source>
</evidence>
<dbReference type="Proteomes" id="UP001465755">
    <property type="component" value="Unassembled WGS sequence"/>
</dbReference>
<reference evidence="2 3" key="1">
    <citation type="journal article" date="2024" name="Nat. Commun.">
        <title>Phylogenomics reveals the evolutionary origins of lichenization in chlorophyte algae.</title>
        <authorList>
            <person name="Puginier C."/>
            <person name="Libourel C."/>
            <person name="Otte J."/>
            <person name="Skaloud P."/>
            <person name="Haon M."/>
            <person name="Grisel S."/>
            <person name="Petersen M."/>
            <person name="Berrin J.G."/>
            <person name="Delaux P.M."/>
            <person name="Dal Grande F."/>
            <person name="Keller J."/>
        </authorList>
    </citation>
    <scope>NUCLEOTIDE SEQUENCE [LARGE SCALE GENOMIC DNA]</scope>
    <source>
        <strain evidence="2 3">SAG 2036</strain>
    </source>
</reference>
<keyword evidence="3" id="KW-1185">Reference proteome</keyword>
<dbReference type="EMBL" id="JALJOQ010000004">
    <property type="protein sequence ID" value="KAK9813536.1"/>
    <property type="molecule type" value="Genomic_DNA"/>
</dbReference>
<feature type="region of interest" description="Disordered" evidence="1">
    <location>
        <begin position="133"/>
        <end position="161"/>
    </location>
</feature>
<gene>
    <name evidence="2" type="ORF">WJX73_005603</name>
</gene>